<dbReference type="PANTHER" id="PTHR30619:SF1">
    <property type="entry name" value="RECOMBINATION PROTEIN 2"/>
    <property type="match status" value="1"/>
</dbReference>
<name>A0ABS9BFC6_9BACT</name>
<feature type="chain" id="PRO_5046230529" evidence="1">
    <location>
        <begin position="21"/>
        <end position="432"/>
    </location>
</feature>
<dbReference type="Proteomes" id="UP001200145">
    <property type="component" value="Unassembled WGS sequence"/>
</dbReference>
<evidence type="ECO:0000313" key="3">
    <source>
        <dbReference type="Proteomes" id="UP001200145"/>
    </source>
</evidence>
<dbReference type="EMBL" id="JAKEVY010000001">
    <property type="protein sequence ID" value="MCF1713797.1"/>
    <property type="molecule type" value="Genomic_DNA"/>
</dbReference>
<gene>
    <name evidence="2" type="ORF">L0U88_04035</name>
</gene>
<organism evidence="2 3">
    <name type="scientific">Flavihumibacter fluminis</name>
    <dbReference type="NCBI Taxonomy" id="2909236"/>
    <lineage>
        <taxon>Bacteria</taxon>
        <taxon>Pseudomonadati</taxon>
        <taxon>Bacteroidota</taxon>
        <taxon>Chitinophagia</taxon>
        <taxon>Chitinophagales</taxon>
        <taxon>Chitinophagaceae</taxon>
        <taxon>Flavihumibacter</taxon>
    </lineage>
</organism>
<evidence type="ECO:0000313" key="2">
    <source>
        <dbReference type="EMBL" id="MCF1713797.1"/>
    </source>
</evidence>
<dbReference type="InterPro" id="IPR036866">
    <property type="entry name" value="RibonucZ/Hydroxyglut_hydro"/>
</dbReference>
<dbReference type="Gene3D" id="3.60.15.10">
    <property type="entry name" value="Ribonuclease Z/Hydroxyacylglutathione hydrolase-like"/>
    <property type="match status" value="1"/>
</dbReference>
<dbReference type="InterPro" id="IPR052159">
    <property type="entry name" value="Competence_DNA_uptake"/>
</dbReference>
<dbReference type="RefSeq" id="WP_234864324.1">
    <property type="nucleotide sequence ID" value="NZ_JAKEVY010000001.1"/>
</dbReference>
<accession>A0ABS9BFC6</accession>
<keyword evidence="3" id="KW-1185">Reference proteome</keyword>
<feature type="signal peptide" evidence="1">
    <location>
        <begin position="1"/>
        <end position="20"/>
    </location>
</feature>
<proteinExistence type="predicted"/>
<comment type="caution">
    <text evidence="2">The sequence shown here is derived from an EMBL/GenBank/DDBJ whole genome shotgun (WGS) entry which is preliminary data.</text>
</comment>
<keyword evidence="1" id="KW-0732">Signal</keyword>
<protein>
    <submittedName>
        <fullName evidence="2">MBL fold metallo-hydrolase</fullName>
    </submittedName>
</protein>
<reference evidence="2 3" key="1">
    <citation type="submission" date="2022-01" db="EMBL/GenBank/DDBJ databases">
        <title>Flavihumibacter sp. nov., isolated from sediment of a river.</title>
        <authorList>
            <person name="Liu H."/>
        </authorList>
    </citation>
    <scope>NUCLEOTIDE SEQUENCE [LARGE SCALE GENOMIC DNA]</scope>
    <source>
        <strain evidence="2 3">RY-1</strain>
    </source>
</reference>
<sequence length="432" mass="48990">MRLFYCLLSGLLCCTQGLVAQIAQPGAELPAWKEGYLDMHHVNTGRGSTAFYVFPDGTTMLLDAGEMDIHDGRVFTPRNSVIVPNDSKKPYEWIASYIQRFHPKSKPVLDYALITHFHDDHFGAWYPEMPFHKKGGFGLTGITGVASLIPVKMLLDRGYPDYNYPVAKNRWLEQVGKNDTPYRRTMENYWRFIEFGVKNGMGAATLKAGSVNQVRLQYNREAYPQFRVRNLKANGLIWSGQDSLAVDHFPPAHPQLPATWPDENSMSLAILIEYGGFRYYTGGDNPGNLFYGNHHWRDVETPMARVTGKVDVATLDHHGNRDAVNEFQVKTLQPRVWIGQSWSADHPGHEVLVRMVSPHLYNGPRDLFATNMLEANRYVIGPLIDRSYKSQQGHILVRVLPGGSQYYVIILDDQREEAKVKAVFGPYDSLSK</sequence>
<dbReference type="SUPFAM" id="SSF56281">
    <property type="entry name" value="Metallo-hydrolase/oxidoreductase"/>
    <property type="match status" value="1"/>
</dbReference>
<evidence type="ECO:0000256" key="1">
    <source>
        <dbReference type="SAM" id="SignalP"/>
    </source>
</evidence>
<dbReference type="PANTHER" id="PTHR30619">
    <property type="entry name" value="DNA INTERNALIZATION/COMPETENCE PROTEIN COMEC/REC2"/>
    <property type="match status" value="1"/>
</dbReference>